<evidence type="ECO:0000259" key="1">
    <source>
        <dbReference type="PROSITE" id="PS50222"/>
    </source>
</evidence>
<dbReference type="InterPro" id="IPR002048">
    <property type="entry name" value="EF_hand_dom"/>
</dbReference>
<dbReference type="InterPro" id="IPR011992">
    <property type="entry name" value="EF-hand-dom_pair"/>
</dbReference>
<organism evidence="2 3">
    <name type="scientific">Duganella callida</name>
    <dbReference type="NCBI Taxonomy" id="2561932"/>
    <lineage>
        <taxon>Bacteria</taxon>
        <taxon>Pseudomonadati</taxon>
        <taxon>Pseudomonadota</taxon>
        <taxon>Betaproteobacteria</taxon>
        <taxon>Burkholderiales</taxon>
        <taxon>Oxalobacteraceae</taxon>
        <taxon>Telluria group</taxon>
        <taxon>Duganella</taxon>
    </lineage>
</organism>
<dbReference type="EMBL" id="SPVG01000180">
    <property type="protein sequence ID" value="TFW18656.1"/>
    <property type="molecule type" value="Genomic_DNA"/>
</dbReference>
<dbReference type="SUPFAM" id="SSF47473">
    <property type="entry name" value="EF-hand"/>
    <property type="match status" value="1"/>
</dbReference>
<dbReference type="Gene3D" id="1.10.238.10">
    <property type="entry name" value="EF-hand"/>
    <property type="match status" value="1"/>
</dbReference>
<feature type="domain" description="EF-hand" evidence="1">
    <location>
        <begin position="27"/>
        <end position="50"/>
    </location>
</feature>
<dbReference type="InterPro" id="IPR018247">
    <property type="entry name" value="EF_Hand_1_Ca_BS"/>
</dbReference>
<dbReference type="PROSITE" id="PS00018">
    <property type="entry name" value="EF_HAND_1"/>
    <property type="match status" value="1"/>
</dbReference>
<evidence type="ECO:0000313" key="2">
    <source>
        <dbReference type="EMBL" id="TFW18656.1"/>
    </source>
</evidence>
<comment type="caution">
    <text evidence="2">The sequence shown here is derived from an EMBL/GenBank/DDBJ whole genome shotgun (WGS) entry which is preliminary data.</text>
</comment>
<gene>
    <name evidence="2" type="ORF">E4L98_17560</name>
</gene>
<dbReference type="Proteomes" id="UP000297729">
    <property type="component" value="Unassembled WGS sequence"/>
</dbReference>
<name>A0A4Y9SA45_9BURK</name>
<reference evidence="2 3" key="1">
    <citation type="submission" date="2019-03" db="EMBL/GenBank/DDBJ databases">
        <title>Draft Genome Sequence of Duganella callidus sp. nov., a Novel Duganella Species Isolated from Cultivated Soil.</title>
        <authorList>
            <person name="Raths R."/>
            <person name="Peta V."/>
            <person name="Bucking H."/>
        </authorList>
    </citation>
    <scope>NUCLEOTIDE SEQUENCE [LARGE SCALE GENOMIC DNA]</scope>
    <source>
        <strain evidence="2 3">DN04</strain>
    </source>
</reference>
<protein>
    <recommendedName>
        <fullName evidence="1">EF-hand domain-containing protein</fullName>
    </recommendedName>
</protein>
<dbReference type="AlphaFoldDB" id="A0A4Y9SA45"/>
<dbReference type="PROSITE" id="PS50222">
    <property type="entry name" value="EF_HAND_2"/>
    <property type="match status" value="1"/>
</dbReference>
<keyword evidence="3" id="KW-1185">Reference proteome</keyword>
<evidence type="ECO:0000313" key="3">
    <source>
        <dbReference type="Proteomes" id="UP000297729"/>
    </source>
</evidence>
<accession>A0A4Y9SA45</accession>
<proteinExistence type="predicted"/>
<sequence>MSTSDFDEIMLQIGASQSQADAIKNGFDSNKDGSITNDEILQGLASLGSATNSANAQLLMGLMDARGNRDGVVQQEEFASVETSLASGLKK</sequence>
<dbReference type="GO" id="GO:0005509">
    <property type="term" value="F:calcium ion binding"/>
    <property type="evidence" value="ECO:0007669"/>
    <property type="project" value="InterPro"/>
</dbReference>